<dbReference type="Pfam" id="PF08379">
    <property type="entry name" value="Bact_transglu_N"/>
    <property type="match status" value="1"/>
</dbReference>
<feature type="domain" description="Transglutaminase-like" evidence="1">
    <location>
        <begin position="156"/>
        <end position="214"/>
    </location>
</feature>
<dbReference type="Pfam" id="PF01841">
    <property type="entry name" value="Transglut_core"/>
    <property type="match status" value="1"/>
</dbReference>
<dbReference type="InterPro" id="IPR038765">
    <property type="entry name" value="Papain-like_cys_pep_sf"/>
</dbReference>
<gene>
    <name evidence="2" type="ORF">EZS27_022462</name>
</gene>
<dbReference type="PANTHER" id="PTHR33490">
    <property type="entry name" value="BLR5614 PROTEIN-RELATED"/>
    <property type="match status" value="1"/>
</dbReference>
<dbReference type="EMBL" id="SNRY01001781">
    <property type="protein sequence ID" value="KAA6328667.1"/>
    <property type="molecule type" value="Genomic_DNA"/>
</dbReference>
<organism evidence="2">
    <name type="scientific">termite gut metagenome</name>
    <dbReference type="NCBI Taxonomy" id="433724"/>
    <lineage>
        <taxon>unclassified sequences</taxon>
        <taxon>metagenomes</taxon>
        <taxon>organismal metagenomes</taxon>
    </lineage>
</organism>
<dbReference type="InterPro" id="IPR013589">
    <property type="entry name" value="Bac_transglu_N"/>
</dbReference>
<dbReference type="SMART" id="SM00460">
    <property type="entry name" value="TGc"/>
    <property type="match status" value="1"/>
</dbReference>
<proteinExistence type="predicted"/>
<dbReference type="SUPFAM" id="SSF54001">
    <property type="entry name" value="Cysteine proteinases"/>
    <property type="match status" value="1"/>
</dbReference>
<accession>A0A5J4R3E8</accession>
<protein>
    <recommendedName>
        <fullName evidence="1">Transglutaminase-like domain-containing protein</fullName>
    </recommendedName>
</protein>
<dbReference type="PANTHER" id="PTHR33490:SF6">
    <property type="entry name" value="SLL1049 PROTEIN"/>
    <property type="match status" value="1"/>
</dbReference>
<evidence type="ECO:0000259" key="1">
    <source>
        <dbReference type="SMART" id="SM00460"/>
    </source>
</evidence>
<sequence>MKYVTYHYKTKVTFSNCIHSHFFLLRCMPANNDFQQIVGAKCSVYPQEHICRSIDNLGNIVYSGYIQEVHDYFEFETFGEVKLSESYAIAEKLNRLYLYPSSYTYPDDNIIGLFDTAFLEDNDSVTDKVVKLSNALYGRLKYFPNTTNINTTASEVLKMDKGVCQDFAHVMIALCHHAGIAARYVAGFMEGEGYTHAWVEYYDNGYWRAIDPTHNRLVGTGYIKLSHGRDYEDCSIERGVFSGIAKQELDVQLVVGMKDCQ</sequence>
<dbReference type="AlphaFoldDB" id="A0A5J4R3E8"/>
<evidence type="ECO:0000313" key="2">
    <source>
        <dbReference type="EMBL" id="KAA6328667.1"/>
    </source>
</evidence>
<name>A0A5J4R3E8_9ZZZZ</name>
<comment type="caution">
    <text evidence="2">The sequence shown here is derived from an EMBL/GenBank/DDBJ whole genome shotgun (WGS) entry which is preliminary data.</text>
</comment>
<dbReference type="InterPro" id="IPR002931">
    <property type="entry name" value="Transglutaminase-like"/>
</dbReference>
<reference evidence="2" key="1">
    <citation type="submission" date="2019-03" db="EMBL/GenBank/DDBJ databases">
        <title>Single cell metagenomics reveals metabolic interactions within the superorganism composed of flagellate Streblomastix strix and complex community of Bacteroidetes bacteria on its surface.</title>
        <authorList>
            <person name="Treitli S.C."/>
            <person name="Kolisko M."/>
            <person name="Husnik F."/>
            <person name="Keeling P."/>
            <person name="Hampl V."/>
        </authorList>
    </citation>
    <scope>NUCLEOTIDE SEQUENCE</scope>
    <source>
        <strain evidence="2">STM</strain>
    </source>
</reference>
<dbReference type="Gene3D" id="3.10.620.30">
    <property type="match status" value="1"/>
</dbReference>